<keyword evidence="3" id="KW-1185">Reference proteome</keyword>
<dbReference type="PROSITE" id="PS50125">
    <property type="entry name" value="GUANYLATE_CYCLASE_2"/>
    <property type="match status" value="1"/>
</dbReference>
<dbReference type="SUPFAM" id="SSF55073">
    <property type="entry name" value="Nucleotide cyclase"/>
    <property type="match status" value="1"/>
</dbReference>
<dbReference type="AlphaFoldDB" id="A0A1Y6KW63"/>
<dbReference type="GO" id="GO:0035556">
    <property type="term" value="P:intracellular signal transduction"/>
    <property type="evidence" value="ECO:0007669"/>
    <property type="project" value="InterPro"/>
</dbReference>
<protein>
    <submittedName>
        <fullName evidence="2">Adenylate and Guanylate cyclase catalytic domain protein</fullName>
    </submittedName>
</protein>
<gene>
    <name evidence="2" type="ORF">PAQU9191_01523</name>
</gene>
<name>A0A1Y6KW63_9GAMM</name>
<dbReference type="Proteomes" id="UP000196485">
    <property type="component" value="Unassembled WGS sequence"/>
</dbReference>
<proteinExistence type="predicted"/>
<dbReference type="GO" id="GO:0004016">
    <property type="term" value="F:adenylate cyclase activity"/>
    <property type="evidence" value="ECO:0007669"/>
    <property type="project" value="UniProtKB-ARBA"/>
</dbReference>
<evidence type="ECO:0000259" key="1">
    <source>
        <dbReference type="PROSITE" id="PS50125"/>
    </source>
</evidence>
<dbReference type="InterPro" id="IPR040511">
    <property type="entry name" value="AGS_C"/>
</dbReference>
<dbReference type="EMBL" id="FYAH01000002">
    <property type="protein sequence ID" value="SMY16292.1"/>
    <property type="molecule type" value="Genomic_DNA"/>
</dbReference>
<dbReference type="Gene3D" id="3.30.70.1230">
    <property type="entry name" value="Nucleotide cyclase"/>
    <property type="match status" value="1"/>
</dbReference>
<evidence type="ECO:0000313" key="2">
    <source>
        <dbReference type="EMBL" id="SMY16292.1"/>
    </source>
</evidence>
<sequence>MDSLNDVTRKYFDFDRSSRLEKSKRKLVAESFDSNVSLEAASGTLPETPLDEYSYQNVLRPLFGKSDLNYQGIGSHPDFKHLEGQDDVELHYIVTMFVDIKGSTRLNLLLDLHDAFYVKNRILQAAIDVVRSLDGHPHRLMGDALMAFFGGKGVKKETAIADAINAAAMLRIAMLESVFPQLDNYLQSSANLAIRVGIDFGDDGEVLWGRYGHGNVCEVTAQGLHVDCASKLQSKASSNYIMMGGNITQYIDFPIQYTSLKVKEKNGLKNEVHYLEPNITDRDNRSINYKMYHLNHDEFVDLLPLPVSWKSSLNNSRLLENRSVRFSCEVCEDGSWNTYKSVSRFLPPNLNLRFKVKVATDMVNRYGGLIVKFIKKNNGSEAGDDIKPVETLKYFHPARGGKYGAPSPYMELEVPEGTLYRGLHTMSVEVYGKSAPNIALFSDRIGVYISGKK</sequence>
<organism evidence="2 3">
    <name type="scientific">Photobacterium aquimaris</name>
    <dbReference type="NCBI Taxonomy" id="512643"/>
    <lineage>
        <taxon>Bacteria</taxon>
        <taxon>Pseudomonadati</taxon>
        <taxon>Pseudomonadota</taxon>
        <taxon>Gammaproteobacteria</taxon>
        <taxon>Vibrionales</taxon>
        <taxon>Vibrionaceae</taxon>
        <taxon>Photobacterium</taxon>
    </lineage>
</organism>
<dbReference type="RefSeq" id="WP_087820381.1">
    <property type="nucleotide sequence ID" value="NZ_FYAH01000002.1"/>
</dbReference>
<reference evidence="3" key="1">
    <citation type="submission" date="2017-06" db="EMBL/GenBank/DDBJ databases">
        <authorList>
            <person name="Rodrigo-Torres L."/>
            <person name="Arahal R. D."/>
            <person name="Lucena T."/>
        </authorList>
    </citation>
    <scope>NUCLEOTIDE SEQUENCE [LARGE SCALE GENOMIC DNA]</scope>
    <source>
        <strain evidence="3">type strain: CECT 9192</strain>
    </source>
</reference>
<dbReference type="InterPro" id="IPR029787">
    <property type="entry name" value="Nucleotide_cyclase"/>
</dbReference>
<accession>A0A1Y6KW63</accession>
<evidence type="ECO:0000313" key="3">
    <source>
        <dbReference type="Proteomes" id="UP000196485"/>
    </source>
</evidence>
<dbReference type="GO" id="GO:0009190">
    <property type="term" value="P:cyclic nucleotide biosynthetic process"/>
    <property type="evidence" value="ECO:0007669"/>
    <property type="project" value="InterPro"/>
</dbReference>
<dbReference type="CDD" id="cd07302">
    <property type="entry name" value="CHD"/>
    <property type="match status" value="1"/>
</dbReference>
<feature type="domain" description="Guanylate cyclase" evidence="1">
    <location>
        <begin position="94"/>
        <end position="201"/>
    </location>
</feature>
<dbReference type="Pfam" id="PF18134">
    <property type="entry name" value="AGS_C"/>
    <property type="match status" value="1"/>
</dbReference>
<dbReference type="Pfam" id="PF00211">
    <property type="entry name" value="Guanylate_cyc"/>
    <property type="match status" value="1"/>
</dbReference>
<dbReference type="InterPro" id="IPR001054">
    <property type="entry name" value="A/G_cyclase"/>
</dbReference>